<feature type="signal peptide" evidence="1">
    <location>
        <begin position="1"/>
        <end position="19"/>
    </location>
</feature>
<name>A0ABZ0RTW7_9BACI</name>
<protein>
    <submittedName>
        <fullName evidence="2">DUF4871 domain-containing protein</fullName>
    </submittedName>
</protein>
<keyword evidence="3" id="KW-1185">Reference proteome</keyword>
<evidence type="ECO:0000256" key="1">
    <source>
        <dbReference type="SAM" id="SignalP"/>
    </source>
</evidence>
<dbReference type="PROSITE" id="PS51257">
    <property type="entry name" value="PROKAR_LIPOPROTEIN"/>
    <property type="match status" value="1"/>
</dbReference>
<sequence length="155" mass="18325">MFTAKRLLFFVFLSITMLAACSNKQEANWEESEFFDVGMYKMIGTENKIGFIYNPDHLLFVENQVNKYMWHIWANKEELQGDFKVLASSEDKPDEKIEILNLKSEFDYLSPNNEATTHIPSQMILPESGMWKLETYINDQLFDEIYVKVWKEEEA</sequence>
<dbReference type="RefSeq" id="WP_319836612.1">
    <property type="nucleotide sequence ID" value="NZ_CP137624.1"/>
</dbReference>
<evidence type="ECO:0000313" key="3">
    <source>
        <dbReference type="Proteomes" id="UP001322664"/>
    </source>
</evidence>
<organism evidence="2 3">
    <name type="scientific">Lysinibacillus louembei</name>
    <dbReference type="NCBI Taxonomy" id="1470088"/>
    <lineage>
        <taxon>Bacteria</taxon>
        <taxon>Bacillati</taxon>
        <taxon>Bacillota</taxon>
        <taxon>Bacilli</taxon>
        <taxon>Bacillales</taxon>
        <taxon>Bacillaceae</taxon>
        <taxon>Lysinibacillus</taxon>
    </lineage>
</organism>
<keyword evidence="1" id="KW-0732">Signal</keyword>
<feature type="chain" id="PRO_5045308793" evidence="1">
    <location>
        <begin position="20"/>
        <end position="155"/>
    </location>
</feature>
<dbReference type="Proteomes" id="UP001322664">
    <property type="component" value="Chromosome"/>
</dbReference>
<gene>
    <name evidence="2" type="ORF">R6U77_17435</name>
</gene>
<reference evidence="2 3" key="1">
    <citation type="submission" date="2023-09" db="EMBL/GenBank/DDBJ databases">
        <authorList>
            <person name="Page C.A."/>
            <person name="Perez-Diaz I.M."/>
        </authorList>
    </citation>
    <scope>NUCLEOTIDE SEQUENCE [LARGE SCALE GENOMIC DNA]</scope>
    <source>
        <strain evidence="2 3">Ll15</strain>
    </source>
</reference>
<dbReference type="EMBL" id="CP137624">
    <property type="protein sequence ID" value="WPK11652.1"/>
    <property type="molecule type" value="Genomic_DNA"/>
</dbReference>
<dbReference type="Pfam" id="PF16167">
    <property type="entry name" value="DUF4871"/>
    <property type="match status" value="1"/>
</dbReference>
<dbReference type="InterPro" id="IPR032366">
    <property type="entry name" value="DUF4871"/>
</dbReference>
<accession>A0ABZ0RTW7</accession>
<evidence type="ECO:0000313" key="2">
    <source>
        <dbReference type="EMBL" id="WPK11652.1"/>
    </source>
</evidence>
<proteinExistence type="predicted"/>
<dbReference type="Gene3D" id="2.60.40.3830">
    <property type="match status" value="1"/>
</dbReference>